<comment type="caution">
    <text evidence="1">The sequence shown here is derived from an EMBL/GenBank/DDBJ whole genome shotgun (WGS) entry which is preliminary data.</text>
</comment>
<dbReference type="GO" id="GO:0004497">
    <property type="term" value="F:monooxygenase activity"/>
    <property type="evidence" value="ECO:0007669"/>
    <property type="project" value="UniProtKB-KW"/>
</dbReference>
<name>A0ABW3B9V2_9FLAO</name>
<dbReference type="EMBL" id="JBHTHY010000014">
    <property type="protein sequence ID" value="MFD0799109.1"/>
    <property type="molecule type" value="Genomic_DNA"/>
</dbReference>
<sequence>MKEPYYAVIFTSTRTLGDQGYTNMAVRMENLAKSQPGFLGMDSARENIGITVSYWKSLEAIATWKANTEHLLAQEKGKSLWYRAYSVRICKVEREYRFFKE</sequence>
<evidence type="ECO:0000313" key="2">
    <source>
        <dbReference type="Proteomes" id="UP001597012"/>
    </source>
</evidence>
<protein>
    <submittedName>
        <fullName evidence="1">Antibiotic biosynthesis monooxygenase family protein</fullName>
        <ecNumber evidence="1">1.14.-.-</ecNumber>
    </submittedName>
</protein>
<keyword evidence="2" id="KW-1185">Reference proteome</keyword>
<dbReference type="EC" id="1.14.-.-" evidence="1"/>
<dbReference type="InterPro" id="IPR052936">
    <property type="entry name" value="Jasmonate_Hydroxylase-like"/>
</dbReference>
<dbReference type="RefSeq" id="WP_379936013.1">
    <property type="nucleotide sequence ID" value="NZ_JBHTHY010000014.1"/>
</dbReference>
<dbReference type="PANTHER" id="PTHR37811:SF2">
    <property type="entry name" value="ABM DOMAIN-CONTAINING PROTEIN"/>
    <property type="match status" value="1"/>
</dbReference>
<keyword evidence="1" id="KW-0560">Oxidoreductase</keyword>
<gene>
    <name evidence="1" type="ORF">ACFQZJ_16665</name>
</gene>
<proteinExistence type="predicted"/>
<dbReference type="InterPro" id="IPR011008">
    <property type="entry name" value="Dimeric_a/b-barrel"/>
</dbReference>
<organism evidence="1 2">
    <name type="scientific">Maribacter chungangensis</name>
    <dbReference type="NCBI Taxonomy" id="1069117"/>
    <lineage>
        <taxon>Bacteria</taxon>
        <taxon>Pseudomonadati</taxon>
        <taxon>Bacteroidota</taxon>
        <taxon>Flavobacteriia</taxon>
        <taxon>Flavobacteriales</taxon>
        <taxon>Flavobacteriaceae</taxon>
        <taxon>Maribacter</taxon>
    </lineage>
</organism>
<accession>A0ABW3B9V2</accession>
<dbReference type="Proteomes" id="UP001597012">
    <property type="component" value="Unassembled WGS sequence"/>
</dbReference>
<keyword evidence="1" id="KW-0503">Monooxygenase</keyword>
<evidence type="ECO:0000313" key="1">
    <source>
        <dbReference type="EMBL" id="MFD0799109.1"/>
    </source>
</evidence>
<dbReference type="PANTHER" id="PTHR37811">
    <property type="entry name" value="BLL5343 PROTEIN"/>
    <property type="match status" value="1"/>
</dbReference>
<dbReference type="Gene3D" id="3.30.70.100">
    <property type="match status" value="1"/>
</dbReference>
<reference evidence="2" key="1">
    <citation type="journal article" date="2019" name="Int. J. Syst. Evol. Microbiol.">
        <title>The Global Catalogue of Microorganisms (GCM) 10K type strain sequencing project: providing services to taxonomists for standard genome sequencing and annotation.</title>
        <authorList>
            <consortium name="The Broad Institute Genomics Platform"/>
            <consortium name="The Broad Institute Genome Sequencing Center for Infectious Disease"/>
            <person name="Wu L."/>
            <person name="Ma J."/>
        </authorList>
    </citation>
    <scope>NUCLEOTIDE SEQUENCE [LARGE SCALE GENOMIC DNA]</scope>
    <source>
        <strain evidence="2">CCUG 61948</strain>
    </source>
</reference>
<dbReference type="SUPFAM" id="SSF54909">
    <property type="entry name" value="Dimeric alpha+beta barrel"/>
    <property type="match status" value="1"/>
</dbReference>